<dbReference type="EMBL" id="GL883108">
    <property type="protein sequence ID" value="EGG06415.1"/>
    <property type="molecule type" value="Genomic_DNA"/>
</dbReference>
<dbReference type="InParanoid" id="F4RMF0"/>
<keyword evidence="3" id="KW-1185">Reference proteome</keyword>
<dbReference type="HOGENOM" id="CLU_007545_0_0_1"/>
<feature type="compositionally biased region" description="Polar residues" evidence="1">
    <location>
        <begin position="760"/>
        <end position="773"/>
    </location>
</feature>
<feature type="region of interest" description="Disordered" evidence="1">
    <location>
        <begin position="483"/>
        <end position="507"/>
    </location>
</feature>
<feature type="compositionally biased region" description="Polar residues" evidence="1">
    <location>
        <begin position="532"/>
        <end position="542"/>
    </location>
</feature>
<evidence type="ECO:0000256" key="1">
    <source>
        <dbReference type="SAM" id="MobiDB-lite"/>
    </source>
</evidence>
<feature type="region of interest" description="Disordered" evidence="1">
    <location>
        <begin position="150"/>
        <end position="169"/>
    </location>
</feature>
<protein>
    <submittedName>
        <fullName evidence="2">Uncharacterized protein</fullName>
    </submittedName>
</protein>
<dbReference type="Proteomes" id="UP000001072">
    <property type="component" value="Unassembled WGS sequence"/>
</dbReference>
<proteinExistence type="predicted"/>
<accession>F4RMF0</accession>
<feature type="compositionally biased region" description="Low complexity" evidence="1">
    <location>
        <begin position="487"/>
        <end position="499"/>
    </location>
</feature>
<feature type="region of interest" description="Disordered" evidence="1">
    <location>
        <begin position="664"/>
        <end position="734"/>
    </location>
</feature>
<feature type="region of interest" description="Disordered" evidence="1">
    <location>
        <begin position="604"/>
        <end position="627"/>
    </location>
</feature>
<feature type="region of interest" description="Disordered" evidence="1">
    <location>
        <begin position="532"/>
        <end position="562"/>
    </location>
</feature>
<dbReference type="VEuPathDB" id="FungiDB:MELLADRAFT_106718"/>
<name>F4RMF0_MELLP</name>
<gene>
    <name evidence="2" type="ORF">MELLADRAFT_106718</name>
</gene>
<dbReference type="KEGG" id="mlr:MELLADRAFT_106718"/>
<dbReference type="GeneID" id="18922979"/>
<evidence type="ECO:0000313" key="2">
    <source>
        <dbReference type="EMBL" id="EGG06415.1"/>
    </source>
</evidence>
<reference evidence="3" key="1">
    <citation type="journal article" date="2011" name="Proc. Natl. Acad. Sci. U.S.A.">
        <title>Obligate biotrophy features unraveled by the genomic analysis of rust fungi.</title>
        <authorList>
            <person name="Duplessis S."/>
            <person name="Cuomo C.A."/>
            <person name="Lin Y.-C."/>
            <person name="Aerts A."/>
            <person name="Tisserant E."/>
            <person name="Veneault-Fourrey C."/>
            <person name="Joly D.L."/>
            <person name="Hacquard S."/>
            <person name="Amselem J."/>
            <person name="Cantarel B.L."/>
            <person name="Chiu R."/>
            <person name="Coutinho P.M."/>
            <person name="Feau N."/>
            <person name="Field M."/>
            <person name="Frey P."/>
            <person name="Gelhaye E."/>
            <person name="Goldberg J."/>
            <person name="Grabherr M.G."/>
            <person name="Kodira C.D."/>
            <person name="Kohler A."/>
            <person name="Kuees U."/>
            <person name="Lindquist E.A."/>
            <person name="Lucas S.M."/>
            <person name="Mago R."/>
            <person name="Mauceli E."/>
            <person name="Morin E."/>
            <person name="Murat C."/>
            <person name="Pangilinan J.L."/>
            <person name="Park R."/>
            <person name="Pearson M."/>
            <person name="Quesneville H."/>
            <person name="Rouhier N."/>
            <person name="Sakthikumar S."/>
            <person name="Salamov A.A."/>
            <person name="Schmutz J."/>
            <person name="Selles B."/>
            <person name="Shapiro H."/>
            <person name="Tanguay P."/>
            <person name="Tuskan G.A."/>
            <person name="Henrissat B."/>
            <person name="Van de Peer Y."/>
            <person name="Rouze P."/>
            <person name="Ellis J.G."/>
            <person name="Dodds P.N."/>
            <person name="Schein J.E."/>
            <person name="Zhong S."/>
            <person name="Hamelin R.C."/>
            <person name="Grigoriev I.V."/>
            <person name="Szabo L.J."/>
            <person name="Martin F."/>
        </authorList>
    </citation>
    <scope>NUCLEOTIDE SEQUENCE [LARGE SCALE GENOMIC DNA]</scope>
    <source>
        <strain evidence="3">98AG31 / pathotype 3-4-7</strain>
    </source>
</reference>
<feature type="compositionally biased region" description="Basic and acidic residues" evidence="1">
    <location>
        <begin position="678"/>
        <end position="689"/>
    </location>
</feature>
<feature type="compositionally biased region" description="Polar residues" evidence="1">
    <location>
        <begin position="615"/>
        <end position="624"/>
    </location>
</feature>
<evidence type="ECO:0000313" key="3">
    <source>
        <dbReference type="Proteomes" id="UP000001072"/>
    </source>
</evidence>
<dbReference type="AlphaFoldDB" id="F4RMF0"/>
<feature type="region of interest" description="Disordered" evidence="1">
    <location>
        <begin position="755"/>
        <end position="808"/>
    </location>
</feature>
<feature type="compositionally biased region" description="Polar residues" evidence="1">
    <location>
        <begin position="667"/>
        <end position="677"/>
    </location>
</feature>
<organism evidence="3">
    <name type="scientific">Melampsora larici-populina (strain 98AG31 / pathotype 3-4-7)</name>
    <name type="common">Poplar leaf rust fungus</name>
    <dbReference type="NCBI Taxonomy" id="747676"/>
    <lineage>
        <taxon>Eukaryota</taxon>
        <taxon>Fungi</taxon>
        <taxon>Dikarya</taxon>
        <taxon>Basidiomycota</taxon>
        <taxon>Pucciniomycotina</taxon>
        <taxon>Pucciniomycetes</taxon>
        <taxon>Pucciniales</taxon>
        <taxon>Melampsoraceae</taxon>
        <taxon>Melampsora</taxon>
    </lineage>
</organism>
<dbReference type="RefSeq" id="XP_007410249.1">
    <property type="nucleotide sequence ID" value="XM_007410187.1"/>
</dbReference>
<sequence>MDLLNKKSYQTIALILNWPILLTAMGVWDFSKTIGHPISTTESYASYLAKTFDPALHEQGVSELDNEHASGILFDAPGTWTANIPATSIGHIPPIDEFYNDIYGKSYLQSLQSLGQMNTGVFKTRDGAVIDHSSGAGIEIREQRPILQGTGQETQSDVFPPGPQIEPPWRDSHILTSPSSEALMDNLRGGPWDHLEVEPESNWYHRESNHEISQPPELKPDSPSWFEVLDRLPPASTEVTGAKPHYEWRPVNAQISPSSSEEPSWRDSHILHPTSGALMDSLGQGSWENFEDQLENKMYHHESTHTISQLPDLELDSSWLEVLSGLHPASPEVSGPKPSYEWRSDNVQRTQSIHDHPLRTPKIFGTSSPEYEQPHHREVSQDELFDKLPSPDLTAPLARHDHYTLSNDHISPSTTDPYDEITTTVYPAEHTTMHDETHPMPYLQYSFPSSSPEYQFNGVLRNDRFHSNNPSETFNKKHNQIVDDASSRPPVSPVISSLSNGRRPLGTLEDMTNFLTHDTAHSTQPMIPVLESQQGSERSSNFGFRDFPPTSHPLFQYPSPASHAHKDFLNQAEVPSLGSSRSKKGEEPENQADIFEFEHPEDLLRSGGLSMHPHSYSSTQSVPLSEQRLLSKEPSKIFVDNDAWTDFEATNEAVRSEGYASSRFLEKNNQWNPSQNNPDDRNLDQKKDSSTSQGKRLFSQESASLSRTTHLERPSQTHQGNSQSTKRKAADDSSSFANDYGFISQVERLPSFLDDERFTSDPSNLPNRLSSELVSKPRKTLRGLSRSTFVSKSKEQHQEAISSNTDDLQKHDSKLRAIEIYYGENWPHERLKKAQLAYLSETSHTAADTISPLSSTSPQQESGLDYDKNHGHGLELISNLNHTPLPPRALIDTYQDKVLEFLKPMGAHQISERHMTYLVENMKKTWDNYLEMLSVCSEVVLSNGLHTDMLKDLQDGHNWLKEKLAKITSTRFEWLPLQGLRRPPEKADKSNVFRAQFDKLSLYDGTIFWLTHRMFDRRRERVGAMYALEFIKDQRKDWIAHLTPSSADELVVRTLMIFTKRVRPLKYPNRVQTSTTTFRKGMPRLSGTANSRIGMWAVGTEYPPVGQGCTARPIPYLCDLGCKDQVSYVHVHWSEIMKGKAPSSANTLGTKLSVKLCTNCISSSEELERLLTAMNSQGIRDQSYQNKDLIVYNNSDRVNVLALPFAWVMRDGSLHL</sequence>
<feature type="compositionally biased region" description="Polar residues" evidence="1">
    <location>
        <begin position="690"/>
        <end position="708"/>
    </location>
</feature>